<dbReference type="InterPro" id="IPR035090">
    <property type="entry name" value="Pyridoxal_P_attach_site"/>
</dbReference>
<dbReference type="PIRSF" id="PIRSF000460">
    <property type="entry name" value="Pprylas_GlgP"/>
    <property type="match status" value="1"/>
</dbReference>
<evidence type="ECO:0000256" key="1">
    <source>
        <dbReference type="ARBA" id="ARBA00001275"/>
    </source>
</evidence>
<keyword evidence="8 13" id="KW-0808">Transferase</keyword>
<evidence type="ECO:0000256" key="5">
    <source>
        <dbReference type="ARBA" id="ARBA00022490"/>
    </source>
</evidence>
<dbReference type="RefSeq" id="WP_054087990.1">
    <property type="nucleotide sequence ID" value="NZ_LGLN01000086.1"/>
</dbReference>
<evidence type="ECO:0000256" key="6">
    <source>
        <dbReference type="ARBA" id="ARBA00022533"/>
    </source>
</evidence>
<evidence type="ECO:0000256" key="3">
    <source>
        <dbReference type="ARBA" id="ARBA00004496"/>
    </source>
</evidence>
<evidence type="ECO:0000256" key="8">
    <source>
        <dbReference type="ARBA" id="ARBA00022679"/>
    </source>
</evidence>
<dbReference type="AlphaFoldDB" id="A0A0N0GCI6"/>
<comment type="subcellular location">
    <subcellularLocation>
        <location evidence="3">Cytoplasm</location>
    </subcellularLocation>
</comment>
<comment type="similarity">
    <text evidence="4 13">Belongs to the glycogen phosphorylase family.</text>
</comment>
<dbReference type="CDD" id="cd04300">
    <property type="entry name" value="GT35_Glycogen_Phosphorylase"/>
    <property type="match status" value="1"/>
</dbReference>
<dbReference type="FunFam" id="3.40.50.2000:FF:000153">
    <property type="entry name" value="Alpha-1,4 glucan phosphorylase"/>
    <property type="match status" value="1"/>
</dbReference>
<evidence type="ECO:0000256" key="7">
    <source>
        <dbReference type="ARBA" id="ARBA00022676"/>
    </source>
</evidence>
<dbReference type="PROSITE" id="PS00102">
    <property type="entry name" value="PHOSPHORYLASE"/>
    <property type="match status" value="1"/>
</dbReference>
<dbReference type="PATRIC" id="fig|81035.3.peg.3217"/>
<comment type="cofactor">
    <cofactor evidence="2 13">
        <name>pyridoxal 5'-phosphate</name>
        <dbReference type="ChEBI" id="CHEBI:597326"/>
    </cofactor>
</comment>
<keyword evidence="6" id="KW-0021">Allosteric enzyme</keyword>
<name>A0A0N0GCI6_PSESX</name>
<dbReference type="NCBIfam" id="TIGR02093">
    <property type="entry name" value="P_ylase"/>
    <property type="match status" value="1"/>
</dbReference>
<evidence type="ECO:0000313" key="14">
    <source>
        <dbReference type="EMBL" id="KPC24713.1"/>
    </source>
</evidence>
<evidence type="ECO:0000256" key="10">
    <source>
        <dbReference type="ARBA" id="ARBA00023277"/>
    </source>
</evidence>
<dbReference type="EMBL" id="LGLN01000086">
    <property type="protein sequence ID" value="KPC24713.1"/>
    <property type="molecule type" value="Genomic_DNA"/>
</dbReference>
<dbReference type="FunFam" id="3.40.50.2000:FF:000003">
    <property type="entry name" value="Alpha-1,4 glucan phosphorylase"/>
    <property type="match status" value="1"/>
</dbReference>
<protein>
    <recommendedName>
        <fullName evidence="13">Alpha-1,4 glucan phosphorylase</fullName>
        <ecNumber evidence="13">2.4.1.1</ecNumber>
    </recommendedName>
</protein>
<comment type="function">
    <text evidence="11">Phosphorylase is an important allosteric enzyme in carbohydrate metabolism. Enzymes from different sources differ in their regulatory mechanisms and in their natural substrates. However, all known phosphorylases share catalytic and structural properties.</text>
</comment>
<dbReference type="GO" id="GO:0005737">
    <property type="term" value="C:cytoplasm"/>
    <property type="evidence" value="ECO:0007669"/>
    <property type="project" value="UniProtKB-SubCell"/>
</dbReference>
<dbReference type="GO" id="GO:0008184">
    <property type="term" value="F:glycogen phosphorylase activity"/>
    <property type="evidence" value="ECO:0007669"/>
    <property type="project" value="InterPro"/>
</dbReference>
<reference evidence="14 15" key="1">
    <citation type="submission" date="2015-07" db="EMBL/GenBank/DDBJ databases">
        <authorList>
            <person name="Noorani M."/>
        </authorList>
    </citation>
    <scope>NUCLEOTIDE SEQUENCE [LARGE SCALE GENOMIC DNA]</scope>
    <source>
        <strain evidence="14 15">0788_9</strain>
    </source>
</reference>
<comment type="caution">
    <text evidence="14">The sequence shown here is derived from an EMBL/GenBank/DDBJ whole genome shotgun (WGS) entry which is preliminary data.</text>
</comment>
<dbReference type="InterPro" id="IPR000811">
    <property type="entry name" value="Glyco_trans_35"/>
</dbReference>
<evidence type="ECO:0000313" key="15">
    <source>
        <dbReference type="Proteomes" id="UP000037891"/>
    </source>
</evidence>
<dbReference type="Pfam" id="PF00343">
    <property type="entry name" value="Phosphorylase"/>
    <property type="match status" value="1"/>
</dbReference>
<dbReference type="EC" id="2.4.1.1" evidence="13"/>
<evidence type="ECO:0000256" key="9">
    <source>
        <dbReference type="ARBA" id="ARBA00022898"/>
    </source>
</evidence>
<evidence type="ECO:0000256" key="4">
    <source>
        <dbReference type="ARBA" id="ARBA00006047"/>
    </source>
</evidence>
<dbReference type="SUPFAM" id="SSF53756">
    <property type="entry name" value="UDP-Glycosyltransferase/glycogen phosphorylase"/>
    <property type="match status" value="1"/>
</dbReference>
<keyword evidence="9 12" id="KW-0663">Pyridoxal phosphate</keyword>
<dbReference type="GO" id="GO:0030170">
    <property type="term" value="F:pyridoxal phosphate binding"/>
    <property type="evidence" value="ECO:0007669"/>
    <property type="project" value="InterPro"/>
</dbReference>
<dbReference type="Gene3D" id="3.40.50.2000">
    <property type="entry name" value="Glycogen Phosphorylase B"/>
    <property type="match status" value="2"/>
</dbReference>
<keyword evidence="7 13" id="KW-0328">Glycosyltransferase</keyword>
<keyword evidence="10 13" id="KW-0119">Carbohydrate metabolism</keyword>
<comment type="function">
    <text evidence="13">Allosteric enzyme that catalyzes the rate-limiting step in glycogen catabolism, the phosphorolytic cleavage of glycogen to produce glucose-1-phosphate, and plays a central role in maintaining cellular and organismal glucose homeostasis.</text>
</comment>
<dbReference type="PANTHER" id="PTHR11468">
    <property type="entry name" value="GLYCOGEN PHOSPHORYLASE"/>
    <property type="match status" value="1"/>
</dbReference>
<dbReference type="Proteomes" id="UP000037891">
    <property type="component" value="Unassembled WGS sequence"/>
</dbReference>
<dbReference type="InterPro" id="IPR011833">
    <property type="entry name" value="Glycg_phsphrylas"/>
</dbReference>
<keyword evidence="5" id="KW-0963">Cytoplasm</keyword>
<dbReference type="GO" id="GO:0005980">
    <property type="term" value="P:glycogen catabolic process"/>
    <property type="evidence" value="ECO:0007669"/>
    <property type="project" value="TreeGrafter"/>
</dbReference>
<evidence type="ECO:0000256" key="12">
    <source>
        <dbReference type="PIRSR" id="PIRSR000460-1"/>
    </source>
</evidence>
<reference evidence="14 15" key="2">
    <citation type="submission" date="2015-10" db="EMBL/GenBank/DDBJ databases">
        <title>Comparative genomics and high-throughput reverse genetic screens identify a new phytobacterial MAMP and an Arabidopsis receptor required for immune elicitation.</title>
        <authorList>
            <person name="Mott G.A."/>
            <person name="Thakur S."/>
            <person name="Wang P.W."/>
            <person name="Desveaux D."/>
            <person name="Guttman D.S."/>
        </authorList>
    </citation>
    <scope>NUCLEOTIDE SEQUENCE [LARGE SCALE GENOMIC DNA]</scope>
    <source>
        <strain evidence="14 15">0788_9</strain>
    </source>
</reference>
<sequence length="816" mass="91931">MSQEPLVRDADVAAFRAAVLAKLTYSVGKDPDHAFEHDWFEATALAARDHMVEHWMDHTRHIYRKVQKRVYYLSLEFLIGRLLYDSLSNLGLLEIAREALTELGVDIERIRLLEPDAALGNGGLGRLAACFMESMSTLGIAGHGYGIRYEHGLFRQGIVDGWQQEQTENWLDFGNPWEFERPEVVYSIGFGGSVDTVPSETGESRQVWRPGETVRAIAYDTPVVGWRGKSVNTLRLWRARAVEDLHLERFNAGDHFGAVAEVVRAESISRVLYPNDATEAGQELRLRQEYFFVSASLQDLLRRHLNQHATLTDLAEHAAIQMNDTHPSIAVAELMRQLIDNHNIPWDTAWKITVGTLGYTNHTLLPEALETWSVGLMERMLPRHMQIIYLINAQHIDTLRAKGVDDVNVLRAVSLIEEDNGRRVRMGNLAFLGSHSVNGVSALHTQLMRKTVFAELHKIYPDRINNKTNGITFRRWLFQANPKLTEMLVEALGEDVLDNAETRLKELEPFAEQSSFRKQMADQRLHSKRALAAIIHERLGIAVNPAAMFDVQVKRIHEYKRQLLNLFHTVALYQAIRAEPGTDWVPRVKIFAGKAAASYHSAKLIIKLTNDIARTVNSDPTVRGLLKVVFMPNYNVSLAESIIPAADLSEQISTAGLEASGTSNMKFGLNGALTIGTLDGANVEMSEQVGLEHMFIFGMTSQQVEARKQAGDFSAYADVAASGRLNDVLQAIRGGVFSPDDPNRYVGLVDQLLAYDRFLVCADFDSYWAAQAKVEERWHDSKEWWRSAVLNTARMGWFSSDRTIREYAGDIWKALD</sequence>
<organism evidence="14 15">
    <name type="scientific">Pseudomonas syringae pv. cilantro</name>
    <dbReference type="NCBI Taxonomy" id="81035"/>
    <lineage>
        <taxon>Bacteria</taxon>
        <taxon>Pseudomonadati</taxon>
        <taxon>Pseudomonadota</taxon>
        <taxon>Gammaproteobacteria</taxon>
        <taxon>Pseudomonadales</taxon>
        <taxon>Pseudomonadaceae</taxon>
        <taxon>Pseudomonas</taxon>
        <taxon>Pseudomonas syringae</taxon>
    </lineage>
</organism>
<evidence type="ECO:0000256" key="11">
    <source>
        <dbReference type="ARBA" id="ARBA00025174"/>
    </source>
</evidence>
<evidence type="ECO:0000256" key="13">
    <source>
        <dbReference type="RuleBase" id="RU000587"/>
    </source>
</evidence>
<evidence type="ECO:0000256" key="2">
    <source>
        <dbReference type="ARBA" id="ARBA00001933"/>
    </source>
</evidence>
<gene>
    <name evidence="14" type="ORF">ABJ99_3012</name>
</gene>
<dbReference type="PANTHER" id="PTHR11468:SF3">
    <property type="entry name" value="GLYCOGEN PHOSPHORYLASE, LIVER FORM"/>
    <property type="match status" value="1"/>
</dbReference>
<feature type="modified residue" description="N6-(pyridoxal phosphate)lysine" evidence="12">
    <location>
        <position position="666"/>
    </location>
</feature>
<comment type="catalytic activity">
    <reaction evidence="1 13">
        <text>[(1-&gt;4)-alpha-D-glucosyl](n) + phosphate = [(1-&gt;4)-alpha-D-glucosyl](n-1) + alpha-D-glucose 1-phosphate</text>
        <dbReference type="Rhea" id="RHEA:41732"/>
        <dbReference type="Rhea" id="RHEA-COMP:9584"/>
        <dbReference type="Rhea" id="RHEA-COMP:9586"/>
        <dbReference type="ChEBI" id="CHEBI:15444"/>
        <dbReference type="ChEBI" id="CHEBI:43474"/>
        <dbReference type="ChEBI" id="CHEBI:58601"/>
        <dbReference type="EC" id="2.4.1.1"/>
    </reaction>
</comment>
<accession>A0A0N0GCI6</accession>
<proteinExistence type="inferred from homology"/>